<dbReference type="SMART" id="SM00530">
    <property type="entry name" value="HTH_XRE"/>
    <property type="match status" value="1"/>
</dbReference>
<keyword evidence="4" id="KW-1185">Reference proteome</keyword>
<accession>F6DK65</accession>
<dbReference type="PANTHER" id="PTHR46797">
    <property type="entry name" value="HTH-TYPE TRANSCRIPTIONAL REGULATOR"/>
    <property type="match status" value="1"/>
</dbReference>
<evidence type="ECO:0000313" key="3">
    <source>
        <dbReference type="EMBL" id="AEG60379.1"/>
    </source>
</evidence>
<dbReference type="InterPro" id="IPR013096">
    <property type="entry name" value="Cupin_2"/>
</dbReference>
<dbReference type="eggNOG" id="COG1396">
    <property type="taxonomic scope" value="Bacteria"/>
</dbReference>
<dbReference type="Gene3D" id="2.60.120.10">
    <property type="entry name" value="Jelly Rolls"/>
    <property type="match status" value="1"/>
</dbReference>
<dbReference type="Gene3D" id="1.10.260.40">
    <property type="entry name" value="lambda repressor-like DNA-binding domains"/>
    <property type="match status" value="1"/>
</dbReference>
<reference evidence="3 4" key="2">
    <citation type="journal article" date="2012" name="Stand. Genomic Sci.">
        <title>Complete genome sequence of the sulfate-reducing firmicute Desulfotomaculum ruminis type strain (DL(T)).</title>
        <authorList>
            <person name="Spring S."/>
            <person name="Visser M."/>
            <person name="Lu M."/>
            <person name="Copeland A."/>
            <person name="Lapidus A."/>
            <person name="Lucas S."/>
            <person name="Cheng J.F."/>
            <person name="Han C."/>
            <person name="Tapia R."/>
            <person name="Goodwin L.A."/>
            <person name="Pitluck S."/>
            <person name="Ivanova N."/>
            <person name="Land M."/>
            <person name="Hauser L."/>
            <person name="Larimer F."/>
            <person name="Rohde M."/>
            <person name="Goker M."/>
            <person name="Detter J.C."/>
            <person name="Kyrpides N.C."/>
            <person name="Woyke T."/>
            <person name="Schaap P.J."/>
            <person name="Plugge C.M."/>
            <person name="Muyzer G."/>
            <person name="Kuever J."/>
            <person name="Pereira I.A."/>
            <person name="Parshina S.N."/>
            <person name="Bernier-Latmani R."/>
            <person name="Stams A.J."/>
            <person name="Klenk H.P."/>
        </authorList>
    </citation>
    <scope>NUCLEOTIDE SEQUENCE [LARGE SCALE GENOMIC DNA]</scope>
    <source>
        <strain evidence="4">ATCC 23193 / DSM 2154 / NCIB 8452 / DL</strain>
    </source>
</reference>
<gene>
    <name evidence="3" type="ordered locus">Desru_2128</name>
</gene>
<dbReference type="EMBL" id="CP002780">
    <property type="protein sequence ID" value="AEG60379.1"/>
    <property type="molecule type" value="Genomic_DNA"/>
</dbReference>
<dbReference type="Proteomes" id="UP000009234">
    <property type="component" value="Chromosome"/>
</dbReference>
<dbReference type="GO" id="GO:0003677">
    <property type="term" value="F:DNA binding"/>
    <property type="evidence" value="ECO:0007669"/>
    <property type="project" value="UniProtKB-KW"/>
</dbReference>
<dbReference type="KEGG" id="dru:Desru_2128"/>
<dbReference type="CDD" id="cd00093">
    <property type="entry name" value="HTH_XRE"/>
    <property type="match status" value="1"/>
</dbReference>
<dbReference type="InterPro" id="IPR014710">
    <property type="entry name" value="RmlC-like_jellyroll"/>
</dbReference>
<reference evidence="4" key="1">
    <citation type="submission" date="2011-05" db="EMBL/GenBank/DDBJ databases">
        <title>Complete sequence of Desulfotomaculum ruminis DSM 2154.</title>
        <authorList>
            <person name="Lucas S."/>
            <person name="Copeland A."/>
            <person name="Lapidus A."/>
            <person name="Cheng J.-F."/>
            <person name="Goodwin L."/>
            <person name="Pitluck S."/>
            <person name="Lu M."/>
            <person name="Detter J.C."/>
            <person name="Han C."/>
            <person name="Tapia R."/>
            <person name="Land M."/>
            <person name="Hauser L."/>
            <person name="Kyrpides N."/>
            <person name="Ivanova N."/>
            <person name="Mikhailova N."/>
            <person name="Pagani I."/>
            <person name="Stams A.J.M."/>
            <person name="Plugge C.M."/>
            <person name="Muyzer G."/>
            <person name="Kuever J."/>
            <person name="Parshina S.N."/>
            <person name="Ivanova A.E."/>
            <person name="Nazina T.N."/>
            <person name="Brambilla E."/>
            <person name="Spring S."/>
            <person name="Klenk H.-P."/>
            <person name="Woyke T."/>
        </authorList>
    </citation>
    <scope>NUCLEOTIDE SEQUENCE [LARGE SCALE GENOMIC DNA]</scope>
    <source>
        <strain evidence="4">ATCC 23193 / DSM 2154 / NCIB 8452 / DL</strain>
    </source>
</reference>
<sequence>MDQICEKIQMLRNQQNLTLKELSVKTGLSVSFLSQVERGTSSLAITSLKKIADAFNVPITTFFESYQNHTFVVKAQEQQPFKIEGCRSEYVRLAGDFTEKKLEPMLVILPPGKQYDTVFNHPGEEFNYVLEGAVIFNIDGKEYLIQKGDSIHYPSSLPHFWVNPLEHNSKIISVLTPLIF</sequence>
<dbReference type="eggNOG" id="COG0662">
    <property type="taxonomic scope" value="Bacteria"/>
</dbReference>
<evidence type="ECO:0000259" key="2">
    <source>
        <dbReference type="PROSITE" id="PS50943"/>
    </source>
</evidence>
<protein>
    <submittedName>
        <fullName evidence="3">Cupin 2 conserved barrel domain protein</fullName>
    </submittedName>
</protein>
<dbReference type="OrthoDB" id="9814553at2"/>
<dbReference type="GO" id="GO:0005829">
    <property type="term" value="C:cytosol"/>
    <property type="evidence" value="ECO:0007669"/>
    <property type="project" value="TreeGrafter"/>
</dbReference>
<evidence type="ECO:0000256" key="1">
    <source>
        <dbReference type="ARBA" id="ARBA00023125"/>
    </source>
</evidence>
<evidence type="ECO:0000313" key="4">
    <source>
        <dbReference type="Proteomes" id="UP000009234"/>
    </source>
</evidence>
<dbReference type="Pfam" id="PF01381">
    <property type="entry name" value="HTH_3"/>
    <property type="match status" value="1"/>
</dbReference>
<feature type="domain" description="HTH cro/C1-type" evidence="2">
    <location>
        <begin position="8"/>
        <end position="62"/>
    </location>
</feature>
<organism evidence="3 4">
    <name type="scientific">Desulforamulus ruminis (strain ATCC 23193 / DSM 2154 / NCIMB 8452 / DL)</name>
    <name type="common">Desulfotomaculum ruminis</name>
    <dbReference type="NCBI Taxonomy" id="696281"/>
    <lineage>
        <taxon>Bacteria</taxon>
        <taxon>Bacillati</taxon>
        <taxon>Bacillota</taxon>
        <taxon>Clostridia</taxon>
        <taxon>Eubacteriales</taxon>
        <taxon>Peptococcaceae</taxon>
        <taxon>Desulforamulus</taxon>
    </lineage>
</organism>
<dbReference type="GO" id="GO:0003700">
    <property type="term" value="F:DNA-binding transcription factor activity"/>
    <property type="evidence" value="ECO:0007669"/>
    <property type="project" value="TreeGrafter"/>
</dbReference>
<dbReference type="InterPro" id="IPR001387">
    <property type="entry name" value="Cro/C1-type_HTH"/>
</dbReference>
<dbReference type="SUPFAM" id="SSF47413">
    <property type="entry name" value="lambda repressor-like DNA-binding domains"/>
    <property type="match status" value="1"/>
</dbReference>
<dbReference type="PROSITE" id="PS50943">
    <property type="entry name" value="HTH_CROC1"/>
    <property type="match status" value="1"/>
</dbReference>
<dbReference type="InterPro" id="IPR010982">
    <property type="entry name" value="Lambda_DNA-bd_dom_sf"/>
</dbReference>
<dbReference type="CDD" id="cd02209">
    <property type="entry name" value="cupin_XRE_C"/>
    <property type="match status" value="1"/>
</dbReference>
<proteinExistence type="predicted"/>
<dbReference type="InterPro" id="IPR050807">
    <property type="entry name" value="TransReg_Diox_bact_type"/>
</dbReference>
<dbReference type="InterPro" id="IPR011051">
    <property type="entry name" value="RmlC_Cupin_sf"/>
</dbReference>
<dbReference type="SUPFAM" id="SSF51182">
    <property type="entry name" value="RmlC-like cupins"/>
    <property type="match status" value="1"/>
</dbReference>
<dbReference type="PANTHER" id="PTHR46797:SF25">
    <property type="entry name" value="TRANSCRIPTIONAL REGULATOR"/>
    <property type="match status" value="1"/>
</dbReference>
<dbReference type="RefSeq" id="WP_013842139.1">
    <property type="nucleotide sequence ID" value="NC_015589.1"/>
</dbReference>
<dbReference type="STRING" id="696281.Desru_2128"/>
<dbReference type="AlphaFoldDB" id="F6DK65"/>
<dbReference type="Pfam" id="PF07883">
    <property type="entry name" value="Cupin_2"/>
    <property type="match status" value="1"/>
</dbReference>
<dbReference type="HOGENOM" id="CLU_085376_1_2_9"/>
<name>F6DK65_DESRL</name>
<keyword evidence="1" id="KW-0238">DNA-binding</keyword>